<sequence>MDWQMCCLPHHATPKHSAGIGTQKNILRHFLGEMCALRPPTPLPSCSCRNGALQFNGAACCGLPSRNVQGGRICHHSRTRGCCWEWLFLRFEPVSPGSREQLKNRVAGTVGTERRFRTDVLVCQQQHQHQHIMMTHKPLLTRSLPLHTWHIFDTRPSHDHRGSRTTTPRCDLPSPTHASVRRYMLLLRCCCS</sequence>
<evidence type="ECO:0000313" key="2">
    <source>
        <dbReference type="Proteomes" id="UP000193922"/>
    </source>
</evidence>
<accession>A0A1Y1WN44</accession>
<name>A0A1Y1WN44_9FUNG</name>
<evidence type="ECO:0000313" key="1">
    <source>
        <dbReference type="EMBL" id="ORX74534.1"/>
    </source>
</evidence>
<gene>
    <name evidence="1" type="ORF">DL89DRAFT_18529</name>
</gene>
<dbReference type="Proteomes" id="UP000193922">
    <property type="component" value="Unassembled WGS sequence"/>
</dbReference>
<keyword evidence="2" id="KW-1185">Reference proteome</keyword>
<dbReference type="AlphaFoldDB" id="A0A1Y1WN44"/>
<comment type="caution">
    <text evidence="1">The sequence shown here is derived from an EMBL/GenBank/DDBJ whole genome shotgun (WGS) entry which is preliminary data.</text>
</comment>
<organism evidence="1 2">
    <name type="scientific">Linderina pennispora</name>
    <dbReference type="NCBI Taxonomy" id="61395"/>
    <lineage>
        <taxon>Eukaryota</taxon>
        <taxon>Fungi</taxon>
        <taxon>Fungi incertae sedis</taxon>
        <taxon>Zoopagomycota</taxon>
        <taxon>Kickxellomycotina</taxon>
        <taxon>Kickxellomycetes</taxon>
        <taxon>Kickxellales</taxon>
        <taxon>Kickxellaceae</taxon>
        <taxon>Linderina</taxon>
    </lineage>
</organism>
<dbReference type="EMBL" id="MCFD01000001">
    <property type="protein sequence ID" value="ORX74534.1"/>
    <property type="molecule type" value="Genomic_DNA"/>
</dbReference>
<dbReference type="GeneID" id="63800597"/>
<protein>
    <submittedName>
        <fullName evidence="1">Uncharacterized protein</fullName>
    </submittedName>
</protein>
<reference evidence="1 2" key="1">
    <citation type="submission" date="2016-07" db="EMBL/GenBank/DDBJ databases">
        <title>Pervasive Adenine N6-methylation of Active Genes in Fungi.</title>
        <authorList>
            <consortium name="DOE Joint Genome Institute"/>
            <person name="Mondo S.J."/>
            <person name="Dannebaum R.O."/>
            <person name="Kuo R.C."/>
            <person name="Labutti K."/>
            <person name="Haridas S."/>
            <person name="Kuo A."/>
            <person name="Salamov A."/>
            <person name="Ahrendt S.R."/>
            <person name="Lipzen A."/>
            <person name="Sullivan W."/>
            <person name="Andreopoulos W.B."/>
            <person name="Clum A."/>
            <person name="Lindquist E."/>
            <person name="Daum C."/>
            <person name="Ramamoorthy G.K."/>
            <person name="Gryganskyi A."/>
            <person name="Culley D."/>
            <person name="Magnuson J.K."/>
            <person name="James T.Y."/>
            <person name="O'Malley M.A."/>
            <person name="Stajich J.E."/>
            <person name="Spatafora J.W."/>
            <person name="Visel A."/>
            <person name="Grigoriev I.V."/>
        </authorList>
    </citation>
    <scope>NUCLEOTIDE SEQUENCE [LARGE SCALE GENOMIC DNA]</scope>
    <source>
        <strain evidence="1 2">ATCC 12442</strain>
    </source>
</reference>
<dbReference type="RefSeq" id="XP_040747745.1">
    <property type="nucleotide sequence ID" value="XM_040883949.1"/>
</dbReference>
<proteinExistence type="predicted"/>